<dbReference type="SUPFAM" id="SSF56176">
    <property type="entry name" value="FAD-binding/transporter-associated domain-like"/>
    <property type="match status" value="1"/>
</dbReference>
<dbReference type="InterPro" id="IPR016166">
    <property type="entry name" value="FAD-bd_PCMH"/>
</dbReference>
<keyword evidence="5" id="KW-0560">Oxidoreductase</keyword>
<dbReference type="InterPro" id="IPR012951">
    <property type="entry name" value="BBE"/>
</dbReference>
<dbReference type="Proteomes" id="UP000308092">
    <property type="component" value="Unassembled WGS sequence"/>
</dbReference>
<dbReference type="PANTHER" id="PTHR42973">
    <property type="entry name" value="BINDING OXIDOREDUCTASE, PUTATIVE (AFU_ORTHOLOGUE AFUA_1G17690)-RELATED"/>
    <property type="match status" value="1"/>
</dbReference>
<dbReference type="InterPro" id="IPR006094">
    <property type="entry name" value="Oxid_FAD_bind_N"/>
</dbReference>
<evidence type="ECO:0000313" key="8">
    <source>
        <dbReference type="Proteomes" id="UP000308092"/>
    </source>
</evidence>
<comment type="cofactor">
    <cofactor evidence="1">
        <name>FAD</name>
        <dbReference type="ChEBI" id="CHEBI:57692"/>
    </cofactor>
</comment>
<dbReference type="GO" id="GO:0071949">
    <property type="term" value="F:FAD binding"/>
    <property type="evidence" value="ECO:0007669"/>
    <property type="project" value="InterPro"/>
</dbReference>
<accession>A0A4V3UPZ5</accession>
<dbReference type="VEuPathDB" id="FungiDB:EYZ11_003497"/>
<comment type="similarity">
    <text evidence="2">Belongs to the oxygen-dependent FAD-linked oxidoreductase family.</text>
</comment>
<evidence type="ECO:0000256" key="5">
    <source>
        <dbReference type="ARBA" id="ARBA00023002"/>
    </source>
</evidence>
<evidence type="ECO:0000259" key="6">
    <source>
        <dbReference type="PROSITE" id="PS51387"/>
    </source>
</evidence>
<sequence length="440" mass="48091">MTIYLQHKAVADTIHCVAAEKGHVKLSPRGGGHSYAAYSLSGQVVIDSSQMRTITFDDTKQQATVQFGQTLGPLALVLGQRGYALPHGTCSGVGISGHSLGGGWGFTSRKWGWLLDHGSIRTLGPMSTGEDAELWWALRGAGSNNFGIVTSFTYALEVAPPTVVNYGMRFATNKDCVHVLLALQELGGLDANDDPNGFPPELGGQLIIMGRRVNDASVCQFTGQYLGSKYNYTTVIDRLLAKLSSRGVKPLEPEESYIREFHTWNLALTDLMGPLEASSVPLPYYAQSLLDNGRPNYTFDEADSIINALQTAIGIEGTSSHMSFDLNGPGSRTNLDPATGDMSFIHRRSLFLTQVYSVQFPGFENVTARAVALDKIRAVIDTMKQTSPDSDWHAYQNYIDPYLISFGRAYYGFNLDRLKLLKRALDPHTVLDFPQGLAHA</sequence>
<dbReference type="AlphaFoldDB" id="A0A4V3UPZ5"/>
<comment type="caution">
    <text evidence="7">The sequence shown here is derived from an EMBL/GenBank/DDBJ whole genome shotgun (WGS) entry which is preliminary data.</text>
</comment>
<dbReference type="InterPro" id="IPR016169">
    <property type="entry name" value="FAD-bd_PCMH_sub2"/>
</dbReference>
<dbReference type="Gene3D" id="3.30.465.10">
    <property type="match status" value="1"/>
</dbReference>
<reference evidence="7 8" key="1">
    <citation type="submission" date="2019-03" db="EMBL/GenBank/DDBJ databases">
        <title>The genome sequence of a newly discovered highly antifungal drug resistant Aspergillus species, Aspergillus tanneri NIH 1004.</title>
        <authorList>
            <person name="Mounaud S."/>
            <person name="Singh I."/>
            <person name="Joardar V."/>
            <person name="Pakala S."/>
            <person name="Pakala S."/>
            <person name="Venepally P."/>
            <person name="Hoover J."/>
            <person name="Nierman W."/>
            <person name="Chung J."/>
            <person name="Losada L."/>
        </authorList>
    </citation>
    <scope>NUCLEOTIDE SEQUENCE [LARGE SCALE GENOMIC DNA]</scope>
    <source>
        <strain evidence="7 8">NIH1004</strain>
    </source>
</reference>
<evidence type="ECO:0000256" key="2">
    <source>
        <dbReference type="ARBA" id="ARBA00005466"/>
    </source>
</evidence>
<dbReference type="InterPro" id="IPR050416">
    <property type="entry name" value="FAD-linked_Oxidoreductase"/>
</dbReference>
<keyword evidence="8" id="KW-1185">Reference proteome</keyword>
<dbReference type="EMBL" id="SOSA01000089">
    <property type="protein sequence ID" value="THC97054.1"/>
    <property type="molecule type" value="Genomic_DNA"/>
</dbReference>
<dbReference type="STRING" id="1220188.A0A4V3UPZ5"/>
<evidence type="ECO:0000313" key="7">
    <source>
        <dbReference type="EMBL" id="THC97054.1"/>
    </source>
</evidence>
<dbReference type="Pfam" id="PF01565">
    <property type="entry name" value="FAD_binding_4"/>
    <property type="match status" value="1"/>
</dbReference>
<keyword evidence="4" id="KW-0274">FAD</keyword>
<dbReference type="InterPro" id="IPR036318">
    <property type="entry name" value="FAD-bd_PCMH-like_sf"/>
</dbReference>
<dbReference type="PANTHER" id="PTHR42973:SF39">
    <property type="entry name" value="FAD-BINDING PCMH-TYPE DOMAIN-CONTAINING PROTEIN"/>
    <property type="match status" value="1"/>
</dbReference>
<organism evidence="7 8">
    <name type="scientific">Aspergillus tanneri</name>
    <dbReference type="NCBI Taxonomy" id="1220188"/>
    <lineage>
        <taxon>Eukaryota</taxon>
        <taxon>Fungi</taxon>
        <taxon>Dikarya</taxon>
        <taxon>Ascomycota</taxon>
        <taxon>Pezizomycotina</taxon>
        <taxon>Eurotiomycetes</taxon>
        <taxon>Eurotiomycetidae</taxon>
        <taxon>Eurotiales</taxon>
        <taxon>Aspergillaceae</taxon>
        <taxon>Aspergillus</taxon>
        <taxon>Aspergillus subgen. Circumdati</taxon>
    </lineage>
</organism>
<protein>
    <recommendedName>
        <fullName evidence="6">FAD-binding PCMH-type domain-containing protein</fullName>
    </recommendedName>
</protein>
<dbReference type="GO" id="GO:0016491">
    <property type="term" value="F:oxidoreductase activity"/>
    <property type="evidence" value="ECO:0007669"/>
    <property type="project" value="UniProtKB-KW"/>
</dbReference>
<evidence type="ECO:0000256" key="4">
    <source>
        <dbReference type="ARBA" id="ARBA00022827"/>
    </source>
</evidence>
<dbReference type="PROSITE" id="PS51387">
    <property type="entry name" value="FAD_PCMH"/>
    <property type="match status" value="1"/>
</dbReference>
<proteinExistence type="inferred from homology"/>
<evidence type="ECO:0000256" key="1">
    <source>
        <dbReference type="ARBA" id="ARBA00001974"/>
    </source>
</evidence>
<dbReference type="Pfam" id="PF08031">
    <property type="entry name" value="BBE"/>
    <property type="match status" value="1"/>
</dbReference>
<keyword evidence="3" id="KW-0285">Flavoprotein</keyword>
<evidence type="ECO:0000256" key="3">
    <source>
        <dbReference type="ARBA" id="ARBA00022630"/>
    </source>
</evidence>
<gene>
    <name evidence="7" type="ORF">EYZ11_003497</name>
</gene>
<name>A0A4V3UPZ5_9EURO</name>
<dbReference type="Gene3D" id="3.40.462.20">
    <property type="match status" value="1"/>
</dbReference>
<feature type="domain" description="FAD-binding PCMH-type" evidence="6">
    <location>
        <begin position="1"/>
        <end position="159"/>
    </location>
</feature>